<gene>
    <name evidence="5" type="ORF">JRO89_XSUnG0025100</name>
</gene>
<dbReference type="Gene3D" id="3.40.140.10">
    <property type="entry name" value="Cytidine Deaminase, domain 2"/>
    <property type="match status" value="1"/>
</dbReference>
<dbReference type="InterPro" id="IPR002125">
    <property type="entry name" value="CMP_dCMP_dom"/>
</dbReference>
<comment type="caution">
    <text evidence="5">The sequence shown here is derived from an EMBL/GenBank/DDBJ whole genome shotgun (WGS) entry which is preliminary data.</text>
</comment>
<dbReference type="PANTHER" id="PTHR11079">
    <property type="entry name" value="CYTOSINE DEAMINASE FAMILY MEMBER"/>
    <property type="match status" value="1"/>
</dbReference>
<dbReference type="PANTHER" id="PTHR11079:SF156">
    <property type="entry name" value="INACTIVE TRNA-SPECIFIC ADENOSINE DEAMINASE-LIKE PROTEIN 3-RELATED"/>
    <property type="match status" value="1"/>
</dbReference>
<proteinExistence type="inferred from homology"/>
<feature type="compositionally biased region" description="Basic and acidic residues" evidence="3">
    <location>
        <begin position="319"/>
        <end position="329"/>
    </location>
</feature>
<evidence type="ECO:0000256" key="3">
    <source>
        <dbReference type="SAM" id="MobiDB-lite"/>
    </source>
</evidence>
<keyword evidence="6" id="KW-1185">Reference proteome</keyword>
<feature type="compositionally biased region" description="Polar residues" evidence="3">
    <location>
        <begin position="297"/>
        <end position="318"/>
    </location>
</feature>
<accession>A0ABQ8H047</accession>
<dbReference type="Pfam" id="PF00383">
    <property type="entry name" value="dCMP_cyt_deam_1"/>
    <property type="match status" value="1"/>
</dbReference>
<dbReference type="SUPFAM" id="SSF53927">
    <property type="entry name" value="Cytidine deaminase-like"/>
    <property type="match status" value="1"/>
</dbReference>
<organism evidence="5 6">
    <name type="scientific">Xanthoceras sorbifolium</name>
    <dbReference type="NCBI Taxonomy" id="99658"/>
    <lineage>
        <taxon>Eukaryota</taxon>
        <taxon>Viridiplantae</taxon>
        <taxon>Streptophyta</taxon>
        <taxon>Embryophyta</taxon>
        <taxon>Tracheophyta</taxon>
        <taxon>Spermatophyta</taxon>
        <taxon>Magnoliopsida</taxon>
        <taxon>eudicotyledons</taxon>
        <taxon>Gunneridae</taxon>
        <taxon>Pentapetalae</taxon>
        <taxon>rosids</taxon>
        <taxon>malvids</taxon>
        <taxon>Sapindales</taxon>
        <taxon>Sapindaceae</taxon>
        <taxon>Xanthoceroideae</taxon>
        <taxon>Xanthoceras</taxon>
    </lineage>
</organism>
<keyword evidence="1" id="KW-0819">tRNA processing</keyword>
<evidence type="ECO:0000259" key="4">
    <source>
        <dbReference type="PROSITE" id="PS51747"/>
    </source>
</evidence>
<dbReference type="EMBL" id="JAFEMO010000045">
    <property type="protein sequence ID" value="KAH7530048.1"/>
    <property type="molecule type" value="Genomic_DNA"/>
</dbReference>
<evidence type="ECO:0000256" key="2">
    <source>
        <dbReference type="ARBA" id="ARBA00038160"/>
    </source>
</evidence>
<comment type="similarity">
    <text evidence="2">Belongs to the cytidine and deoxycytidylate deaminase family. ADAT3 subfamily.</text>
</comment>
<feature type="domain" description="CMP/dCMP-type deaminase" evidence="4">
    <location>
        <begin position="260"/>
        <end position="382"/>
    </location>
</feature>
<protein>
    <recommendedName>
        <fullName evidence="4">CMP/dCMP-type deaminase domain-containing protein</fullName>
    </recommendedName>
</protein>
<dbReference type="InterPro" id="IPR016193">
    <property type="entry name" value="Cytidine_deaminase-like"/>
</dbReference>
<name>A0ABQ8H047_9ROSI</name>
<evidence type="ECO:0000313" key="6">
    <source>
        <dbReference type="Proteomes" id="UP000827721"/>
    </source>
</evidence>
<evidence type="ECO:0000256" key="1">
    <source>
        <dbReference type="ARBA" id="ARBA00022694"/>
    </source>
</evidence>
<reference evidence="5 6" key="1">
    <citation type="submission" date="2021-02" db="EMBL/GenBank/DDBJ databases">
        <title>Plant Genome Project.</title>
        <authorList>
            <person name="Zhang R.-G."/>
        </authorList>
    </citation>
    <scope>NUCLEOTIDE SEQUENCE [LARGE SCALE GENOMIC DNA]</scope>
    <source>
        <tissue evidence="5">Leaves</tissue>
    </source>
</reference>
<dbReference type="Proteomes" id="UP000827721">
    <property type="component" value="Unassembled WGS sequence"/>
</dbReference>
<dbReference type="PROSITE" id="PS51747">
    <property type="entry name" value="CYT_DCMP_DEAMINASES_2"/>
    <property type="match status" value="1"/>
</dbReference>
<sequence>MNTWQILHVPDKPPIPPNQQPTVNVLASVIEPKLANTIIRRLNQISPLENLRHVKRIQKKSVEGGRAQLSVILCLAGDGENELNSIPEGVQELINSYQLSPFITKVCQDAAMSKEAWEEQCKLWPTSFHPLTYNIDGISGFNEEDSQSVFDFMQLTVKMAKSGDSLIVNAAVIVDPSVNQIIASACDQTCSLYSSNAESCIGNCTKQLEVYGSHPDSSVVVNHANLSSNSSHDEPKQRRIGASCLNPWQWAQQKLHTTSSSWHPLQHAAMVAIESSAARDRHLYPGLDGDKPYGVDSIQSSSTSTPTKRQKTDSTNGENGDKLDAHTEGRPSISARPYLCTGYDIYLVWEPCAMCAMALVHQRIRRIFYALPNPHAGALGSVHRLQGEKSLNHHYAVFRVVLPKELLYRDEIARTPENDKSATTVCQ</sequence>
<feature type="region of interest" description="Disordered" evidence="3">
    <location>
        <begin position="284"/>
        <end position="329"/>
    </location>
</feature>
<evidence type="ECO:0000313" key="5">
    <source>
        <dbReference type="EMBL" id="KAH7530048.1"/>
    </source>
</evidence>
<feature type="compositionally biased region" description="Basic and acidic residues" evidence="3">
    <location>
        <begin position="284"/>
        <end position="293"/>
    </location>
</feature>